<dbReference type="Proteomes" id="UP000434172">
    <property type="component" value="Unassembled WGS sequence"/>
</dbReference>
<keyword evidence="2" id="KW-1185">Reference proteome</keyword>
<reference evidence="1 2" key="1">
    <citation type="submission" date="2019-12" db="EMBL/GenBank/DDBJ databases">
        <title>A genome sequence resource for the geographically widespread anthracnose pathogen Colletotrichum asianum.</title>
        <authorList>
            <person name="Meng Y."/>
        </authorList>
    </citation>
    <scope>NUCLEOTIDE SEQUENCE [LARGE SCALE GENOMIC DNA]</scope>
    <source>
        <strain evidence="1 2">ICMP 18580</strain>
    </source>
</reference>
<protein>
    <submittedName>
        <fullName evidence="1">Uncharacterized protein</fullName>
    </submittedName>
</protein>
<organism evidence="1 2">
    <name type="scientific">Colletotrichum asianum</name>
    <dbReference type="NCBI Taxonomy" id="702518"/>
    <lineage>
        <taxon>Eukaryota</taxon>
        <taxon>Fungi</taxon>
        <taxon>Dikarya</taxon>
        <taxon>Ascomycota</taxon>
        <taxon>Pezizomycotina</taxon>
        <taxon>Sordariomycetes</taxon>
        <taxon>Hypocreomycetidae</taxon>
        <taxon>Glomerellales</taxon>
        <taxon>Glomerellaceae</taxon>
        <taxon>Colletotrichum</taxon>
        <taxon>Colletotrichum gloeosporioides species complex</taxon>
    </lineage>
</organism>
<gene>
    <name evidence="1" type="ORF">GQ607_004026</name>
</gene>
<proteinExistence type="predicted"/>
<accession>A0A8H3ZQF0</accession>
<comment type="caution">
    <text evidence="1">The sequence shown here is derived from an EMBL/GenBank/DDBJ whole genome shotgun (WGS) entry which is preliminary data.</text>
</comment>
<evidence type="ECO:0000313" key="2">
    <source>
        <dbReference type="Proteomes" id="UP000434172"/>
    </source>
</evidence>
<name>A0A8H3ZQF0_9PEZI</name>
<sequence length="83" mass="8700">MSASLHCWLAGLVSYSKRRRGIRGISSDNPWDARPSLSGHARLTLPPDSLASLAAPAAPAPAPLALAALAPTKFSMTPPRSRI</sequence>
<dbReference type="AlphaFoldDB" id="A0A8H3ZQF0"/>
<dbReference type="EMBL" id="WOWK01000016">
    <property type="protein sequence ID" value="KAF0328614.1"/>
    <property type="molecule type" value="Genomic_DNA"/>
</dbReference>
<evidence type="ECO:0000313" key="1">
    <source>
        <dbReference type="EMBL" id="KAF0328614.1"/>
    </source>
</evidence>